<evidence type="ECO:0000313" key="1">
    <source>
        <dbReference type="EMBL" id="ARV76731.1"/>
    </source>
</evidence>
<dbReference type="EMBL" id="MF042360">
    <property type="protein sequence ID" value="ARV76731.1"/>
    <property type="molecule type" value="Genomic_DNA"/>
</dbReference>
<proteinExistence type="predicted"/>
<organism evidence="1 2">
    <name type="scientific">Pseudomonas phage Phabio</name>
    <dbReference type="NCBI Taxonomy" id="2006668"/>
    <lineage>
        <taxon>Viruses</taxon>
        <taxon>Duplodnaviria</taxon>
        <taxon>Heunggongvirae</taxon>
        <taxon>Uroviricota</taxon>
        <taxon>Caudoviricetes</taxon>
        <taxon>Chimalliviridae</taxon>
        <taxon>Phabiovirus</taxon>
        <taxon>Phabiovirus phabio</taxon>
    </lineage>
</organism>
<accession>A0A1Y0STC1</accession>
<dbReference type="Proteomes" id="UP000225448">
    <property type="component" value="Segment"/>
</dbReference>
<gene>
    <name evidence="1" type="ORF">PHABIO_100</name>
</gene>
<evidence type="ECO:0000313" key="2">
    <source>
        <dbReference type="Proteomes" id="UP000225448"/>
    </source>
</evidence>
<name>A0A1Y0STC1_9CAUD</name>
<reference evidence="1 2" key="1">
    <citation type="submission" date="2017-05" db="EMBL/GenBank/DDBJ databases">
        <authorList>
            <person name="Song R."/>
            <person name="Chenine A.L."/>
            <person name="Ruprecht R.M."/>
        </authorList>
    </citation>
    <scope>NUCLEOTIDE SEQUENCE [LARGE SCALE GENOMIC DNA]</scope>
</reference>
<keyword evidence="2" id="KW-1185">Reference proteome</keyword>
<sequence length="207" mass="23076">MADMIDKEGVRDSSAYRLDDIGSALSAITHAVEIRLPIVTEDKFIKDVLPILQHPWSEENLLRWLKIVKEPMNPLRVAGKGEGNETVVLFTVPALYPRPASTTSKPGEVSPRQLIDYVKNENDRGNHEYDHYVPEFLFSIAGHGDITEEVLKPLAHILARYDRTFTDIAGKPLYDLGPNKVGGVAGKTEYPPMSGENFVSSGFRDED</sequence>
<protein>
    <submittedName>
        <fullName evidence="1">Uncharacterized protein</fullName>
    </submittedName>
</protein>